<proteinExistence type="predicted"/>
<dbReference type="EMBL" id="JANPWB010000009">
    <property type="protein sequence ID" value="KAJ1148352.1"/>
    <property type="molecule type" value="Genomic_DNA"/>
</dbReference>
<name>A0AAV7R9I8_PLEWA</name>
<feature type="region of interest" description="Disordered" evidence="1">
    <location>
        <begin position="1"/>
        <end position="60"/>
    </location>
</feature>
<organism evidence="2 3">
    <name type="scientific">Pleurodeles waltl</name>
    <name type="common">Iberian ribbed newt</name>
    <dbReference type="NCBI Taxonomy" id="8319"/>
    <lineage>
        <taxon>Eukaryota</taxon>
        <taxon>Metazoa</taxon>
        <taxon>Chordata</taxon>
        <taxon>Craniata</taxon>
        <taxon>Vertebrata</taxon>
        <taxon>Euteleostomi</taxon>
        <taxon>Amphibia</taxon>
        <taxon>Batrachia</taxon>
        <taxon>Caudata</taxon>
        <taxon>Salamandroidea</taxon>
        <taxon>Salamandridae</taxon>
        <taxon>Pleurodelinae</taxon>
        <taxon>Pleurodeles</taxon>
    </lineage>
</organism>
<evidence type="ECO:0000256" key="1">
    <source>
        <dbReference type="SAM" id="MobiDB-lite"/>
    </source>
</evidence>
<keyword evidence="3" id="KW-1185">Reference proteome</keyword>
<gene>
    <name evidence="2" type="ORF">NDU88_001189</name>
</gene>
<dbReference type="Proteomes" id="UP001066276">
    <property type="component" value="Chromosome 5"/>
</dbReference>
<accession>A0AAV7R9I8</accession>
<reference evidence="2" key="1">
    <citation type="journal article" date="2022" name="bioRxiv">
        <title>Sequencing and chromosome-scale assembly of the giantPleurodeles waltlgenome.</title>
        <authorList>
            <person name="Brown T."/>
            <person name="Elewa A."/>
            <person name="Iarovenko S."/>
            <person name="Subramanian E."/>
            <person name="Araus A.J."/>
            <person name="Petzold A."/>
            <person name="Susuki M."/>
            <person name="Suzuki K.-i.T."/>
            <person name="Hayashi T."/>
            <person name="Toyoda A."/>
            <person name="Oliveira C."/>
            <person name="Osipova E."/>
            <person name="Leigh N.D."/>
            <person name="Simon A."/>
            <person name="Yun M.H."/>
        </authorList>
    </citation>
    <scope>NUCLEOTIDE SEQUENCE</scope>
    <source>
        <strain evidence="2">20211129_DDA</strain>
        <tissue evidence="2">Liver</tissue>
    </source>
</reference>
<comment type="caution">
    <text evidence="2">The sequence shown here is derived from an EMBL/GenBank/DDBJ whole genome shotgun (WGS) entry which is preliminary data.</text>
</comment>
<evidence type="ECO:0000313" key="3">
    <source>
        <dbReference type="Proteomes" id="UP001066276"/>
    </source>
</evidence>
<sequence length="111" mass="11842">MGHDKPSQTKAAQTKIDQYRAPMDSGTGKTPGVVKETGESPTRYGNAFEGNPGLKGGIGVQAPPDASIRRALKPGRIRGDFVMHGWSGTPTSLPPITPRPELTLCGFRQRT</sequence>
<evidence type="ECO:0000313" key="2">
    <source>
        <dbReference type="EMBL" id="KAJ1148352.1"/>
    </source>
</evidence>
<dbReference type="AlphaFoldDB" id="A0AAV7R9I8"/>
<protein>
    <submittedName>
        <fullName evidence="2">Uncharacterized protein</fullName>
    </submittedName>
</protein>